<accession>A0ABW2RKV3</accession>
<proteinExistence type="predicted"/>
<evidence type="ECO:0000313" key="2">
    <source>
        <dbReference type="Proteomes" id="UP001596500"/>
    </source>
</evidence>
<evidence type="ECO:0000313" key="1">
    <source>
        <dbReference type="EMBL" id="MFC7441578.1"/>
    </source>
</evidence>
<comment type="caution">
    <text evidence="1">The sequence shown here is derived from an EMBL/GenBank/DDBJ whole genome shotgun (WGS) entry which is preliminary data.</text>
</comment>
<protein>
    <recommendedName>
        <fullName evidence="3">RNA-binding protein</fullName>
    </recommendedName>
</protein>
<sequence>MSLKETVTPVKEDVVHQPDFQFAAWCLRQYGINRGVYNTIDDWLFRFGMKDIVSRRMMIISFLTQVRQSKLNHENSEKIKFGKGLLVAALTRFLNKECV</sequence>
<dbReference type="Proteomes" id="UP001596500">
    <property type="component" value="Unassembled WGS sequence"/>
</dbReference>
<dbReference type="EMBL" id="JBHTBW010000030">
    <property type="protein sequence ID" value="MFC7441578.1"/>
    <property type="molecule type" value="Genomic_DNA"/>
</dbReference>
<reference evidence="2" key="1">
    <citation type="journal article" date="2019" name="Int. J. Syst. Evol. Microbiol.">
        <title>The Global Catalogue of Microorganisms (GCM) 10K type strain sequencing project: providing services to taxonomists for standard genome sequencing and annotation.</title>
        <authorList>
            <consortium name="The Broad Institute Genomics Platform"/>
            <consortium name="The Broad Institute Genome Sequencing Center for Infectious Disease"/>
            <person name="Wu L."/>
            <person name="Ma J."/>
        </authorList>
    </citation>
    <scope>NUCLEOTIDE SEQUENCE [LARGE SCALE GENOMIC DNA]</scope>
    <source>
        <strain evidence="2">CGMCC 1.12942</strain>
    </source>
</reference>
<keyword evidence="2" id="KW-1185">Reference proteome</keyword>
<gene>
    <name evidence="1" type="ORF">ACFQNG_10505</name>
</gene>
<dbReference type="RefSeq" id="WP_379864878.1">
    <property type="nucleotide sequence ID" value="NZ_JBHTBW010000030.1"/>
</dbReference>
<organism evidence="1 2">
    <name type="scientific">Laceyella putida</name>
    <dbReference type="NCBI Taxonomy" id="110101"/>
    <lineage>
        <taxon>Bacteria</taxon>
        <taxon>Bacillati</taxon>
        <taxon>Bacillota</taxon>
        <taxon>Bacilli</taxon>
        <taxon>Bacillales</taxon>
        <taxon>Thermoactinomycetaceae</taxon>
        <taxon>Laceyella</taxon>
    </lineage>
</organism>
<name>A0ABW2RKV3_9BACL</name>
<evidence type="ECO:0008006" key="3">
    <source>
        <dbReference type="Google" id="ProtNLM"/>
    </source>
</evidence>